<proteinExistence type="predicted"/>
<gene>
    <name evidence="1" type="ORF">K458DRAFT_241444</name>
</gene>
<dbReference type="Gene3D" id="3.30.710.10">
    <property type="entry name" value="Potassium Channel Kv1.1, Chain A"/>
    <property type="match status" value="1"/>
</dbReference>
<sequence>LPRCPHATQPPVPGRYAPTTTVIVRTTPDIRTFYAPTCLLKHYSGFFRAIIRDGKEGLGHMVQLPHDEPDVFGLFTTWIHIRSLYISLTPEGKIPTDWALICKAYVFGDTYKIPELCNDAIDLLFHKGAQISQVPDSEAGYIYKNTTPETRLRKYFVRQMTLRFEFRNLTKELDKYPKELLADVIV</sequence>
<dbReference type="SUPFAM" id="SSF54695">
    <property type="entry name" value="POZ domain"/>
    <property type="match status" value="1"/>
</dbReference>
<accession>A0A6G1IFH8</accession>
<feature type="non-terminal residue" evidence="1">
    <location>
        <position position="186"/>
    </location>
</feature>
<keyword evidence="2" id="KW-1185">Reference proteome</keyword>
<organism evidence="1 2">
    <name type="scientific">Lentithecium fluviatile CBS 122367</name>
    <dbReference type="NCBI Taxonomy" id="1168545"/>
    <lineage>
        <taxon>Eukaryota</taxon>
        <taxon>Fungi</taxon>
        <taxon>Dikarya</taxon>
        <taxon>Ascomycota</taxon>
        <taxon>Pezizomycotina</taxon>
        <taxon>Dothideomycetes</taxon>
        <taxon>Pleosporomycetidae</taxon>
        <taxon>Pleosporales</taxon>
        <taxon>Massarineae</taxon>
        <taxon>Lentitheciaceae</taxon>
        <taxon>Lentithecium</taxon>
    </lineage>
</organism>
<dbReference type="PANTHER" id="PTHR47843">
    <property type="entry name" value="BTB DOMAIN-CONTAINING PROTEIN-RELATED"/>
    <property type="match status" value="1"/>
</dbReference>
<dbReference type="OrthoDB" id="194443at2759"/>
<dbReference type="Proteomes" id="UP000799291">
    <property type="component" value="Unassembled WGS sequence"/>
</dbReference>
<dbReference type="AlphaFoldDB" id="A0A6G1IFH8"/>
<dbReference type="InterPro" id="IPR011333">
    <property type="entry name" value="SKP1/BTB/POZ_sf"/>
</dbReference>
<evidence type="ECO:0000313" key="1">
    <source>
        <dbReference type="EMBL" id="KAF2676976.1"/>
    </source>
</evidence>
<evidence type="ECO:0000313" key="2">
    <source>
        <dbReference type="Proteomes" id="UP000799291"/>
    </source>
</evidence>
<dbReference type="EMBL" id="MU005627">
    <property type="protein sequence ID" value="KAF2676976.1"/>
    <property type="molecule type" value="Genomic_DNA"/>
</dbReference>
<protein>
    <recommendedName>
        <fullName evidence="3">BTB domain-containing protein</fullName>
    </recommendedName>
</protein>
<feature type="non-terminal residue" evidence="1">
    <location>
        <position position="1"/>
    </location>
</feature>
<dbReference type="PANTHER" id="PTHR47843:SF2">
    <property type="entry name" value="BTB DOMAIN-CONTAINING PROTEIN"/>
    <property type="match status" value="1"/>
</dbReference>
<reference evidence="1" key="1">
    <citation type="journal article" date="2020" name="Stud. Mycol.">
        <title>101 Dothideomycetes genomes: a test case for predicting lifestyles and emergence of pathogens.</title>
        <authorList>
            <person name="Haridas S."/>
            <person name="Albert R."/>
            <person name="Binder M."/>
            <person name="Bloem J."/>
            <person name="Labutti K."/>
            <person name="Salamov A."/>
            <person name="Andreopoulos B."/>
            <person name="Baker S."/>
            <person name="Barry K."/>
            <person name="Bills G."/>
            <person name="Bluhm B."/>
            <person name="Cannon C."/>
            <person name="Castanera R."/>
            <person name="Culley D."/>
            <person name="Daum C."/>
            <person name="Ezra D."/>
            <person name="Gonzalez J."/>
            <person name="Henrissat B."/>
            <person name="Kuo A."/>
            <person name="Liang C."/>
            <person name="Lipzen A."/>
            <person name="Lutzoni F."/>
            <person name="Magnuson J."/>
            <person name="Mondo S."/>
            <person name="Nolan M."/>
            <person name="Ohm R."/>
            <person name="Pangilinan J."/>
            <person name="Park H.-J."/>
            <person name="Ramirez L."/>
            <person name="Alfaro M."/>
            <person name="Sun H."/>
            <person name="Tritt A."/>
            <person name="Yoshinaga Y."/>
            <person name="Zwiers L.-H."/>
            <person name="Turgeon B."/>
            <person name="Goodwin S."/>
            <person name="Spatafora J."/>
            <person name="Crous P."/>
            <person name="Grigoriev I."/>
        </authorList>
    </citation>
    <scope>NUCLEOTIDE SEQUENCE</scope>
    <source>
        <strain evidence="1">CBS 122367</strain>
    </source>
</reference>
<evidence type="ECO:0008006" key="3">
    <source>
        <dbReference type="Google" id="ProtNLM"/>
    </source>
</evidence>
<name>A0A6G1IFH8_9PLEO</name>